<keyword evidence="2" id="KW-1185">Reference proteome</keyword>
<comment type="caution">
    <text evidence="1">The sequence shown here is derived from an EMBL/GenBank/DDBJ whole genome shotgun (WGS) entry which is preliminary data.</text>
</comment>
<evidence type="ECO:0000313" key="2">
    <source>
        <dbReference type="Proteomes" id="UP001597548"/>
    </source>
</evidence>
<protein>
    <submittedName>
        <fullName evidence="1">Uncharacterized protein</fullName>
    </submittedName>
</protein>
<gene>
    <name evidence="1" type="ORF">ACFS29_14300</name>
</gene>
<evidence type="ECO:0000313" key="1">
    <source>
        <dbReference type="EMBL" id="MFD2916823.1"/>
    </source>
</evidence>
<reference evidence="2" key="1">
    <citation type="journal article" date="2019" name="Int. J. Syst. Evol. Microbiol.">
        <title>The Global Catalogue of Microorganisms (GCM) 10K type strain sequencing project: providing services to taxonomists for standard genome sequencing and annotation.</title>
        <authorList>
            <consortium name="The Broad Institute Genomics Platform"/>
            <consortium name="The Broad Institute Genome Sequencing Center for Infectious Disease"/>
            <person name="Wu L."/>
            <person name="Ma J."/>
        </authorList>
    </citation>
    <scope>NUCLEOTIDE SEQUENCE [LARGE SCALE GENOMIC DNA]</scope>
    <source>
        <strain evidence="2">KCTC 32514</strain>
    </source>
</reference>
<organism evidence="1 2">
    <name type="scientific">Psychroserpens luteus</name>
    <dbReference type="NCBI Taxonomy" id="1434066"/>
    <lineage>
        <taxon>Bacteria</taxon>
        <taxon>Pseudomonadati</taxon>
        <taxon>Bacteroidota</taxon>
        <taxon>Flavobacteriia</taxon>
        <taxon>Flavobacteriales</taxon>
        <taxon>Flavobacteriaceae</taxon>
        <taxon>Psychroserpens</taxon>
    </lineage>
</organism>
<dbReference type="RefSeq" id="WP_194506316.1">
    <property type="nucleotide sequence ID" value="NZ_JADILU010000001.1"/>
</dbReference>
<accession>A0ABW5ZYS1</accession>
<name>A0ABW5ZYS1_9FLAO</name>
<sequence>MKKKYFLIVGILLLLLVGGYFGVQEYSKSSKENIVINKEINLKNPSIDLNKKEEKQSDDIFHQEYNSSDGIIKFYKGSMLVKVLDIRKNNPFDTEKREVQPYEGYTKEFYSVLPSDYEKFGFSDKSEEIHFLMRIETSSGNSNDAIIPITYLLKSKTKGLYPNAIDLKYYTEVHLFNRNGDFITKKSFPNKLFVVNSVSKDLNYFSGKMTLIDVNEKFTILSKNNTDLLNILKMPNNTTLVFGLFSQNSFIGNFRGNITNNISGAVILNLENNKQENIKCNHRNCSLRTENDKPYLFDNMNSKKLEILK</sequence>
<dbReference type="Proteomes" id="UP001597548">
    <property type="component" value="Unassembled WGS sequence"/>
</dbReference>
<dbReference type="EMBL" id="JBHUOS010000010">
    <property type="protein sequence ID" value="MFD2916823.1"/>
    <property type="molecule type" value="Genomic_DNA"/>
</dbReference>
<proteinExistence type="predicted"/>